<keyword evidence="4" id="KW-1185">Reference proteome</keyword>
<feature type="region of interest" description="Disordered" evidence="1">
    <location>
        <begin position="351"/>
        <end position="451"/>
    </location>
</feature>
<feature type="compositionally biased region" description="Polar residues" evidence="1">
    <location>
        <begin position="376"/>
        <end position="385"/>
    </location>
</feature>
<dbReference type="EMBL" id="JAZGLY010000001">
    <property type="protein sequence ID" value="MEE6185796.1"/>
    <property type="molecule type" value="Genomic_DNA"/>
</dbReference>
<evidence type="ECO:0000313" key="3">
    <source>
        <dbReference type="EMBL" id="MEE6185796.1"/>
    </source>
</evidence>
<dbReference type="SUPFAM" id="SSF49464">
    <property type="entry name" value="Carboxypeptidase regulatory domain-like"/>
    <property type="match status" value="1"/>
</dbReference>
<evidence type="ECO:0000256" key="1">
    <source>
        <dbReference type="SAM" id="MobiDB-lite"/>
    </source>
</evidence>
<dbReference type="SUPFAM" id="SSF56935">
    <property type="entry name" value="Porins"/>
    <property type="match status" value="1"/>
</dbReference>
<sequence length="974" mass="109339">MMRVLLVAFMFVIIPTWLHAQKDTTQIGSIMGIVKDSADDYALQAVTITLYKAPDSTLLNYKITGDDGAFHFTDLPLLTPLYLNFSFTGYNTLSKKITLDSANKNYDLKNVLLSRRQGEMEEVVVKAVIPITMNGDTLEINPGAFKLDSNAVVEDMLRRVPGITMWGDGTITVNGKVVNNVYVDGKPFFGNDPALATQNLPKNAIDKIQVYREEDYSKDNFDDNPADSLLTMNIKLRADKRKGYFGKAGAGIGTDRRYEADASVLGYTNKLRGGLAGSINNINKTAEMQEMFRQSTYRNYNPNNRYVANFGSAGINKVLTLGGNMQYNFMDDANSRFSNLLTASYNFRTNNNFVTSNTDSRNSASSRVFLQESEQESNSRGSSHRANVGYNKRDAEKDLNISASFNASENDRTSRSLSSKSEEDAGLVSRSASATQANSSSNSLNFSTSFRNKDDDDRNLRSFGLNYNLSYSESKGESNTITDFVSFEDPSQNRYFNRLNLNNSSSFTTSLGANYNALKRLLFGNFNLWGINMVVTNNISFSRSNDSKNVSDYDSLSSTYITNDSLTNYLQVVRVVDRPALRLSKNFTKRLSDRFQRYINLAANIQGQFLSEKTESDIIYRNLDRSFRFFTPSASVSYNYQRFNRYTVEMNLSGNRSSGIPSIDQLRPIIDSSVNTYAINLGNPNLRPYQTNALDFTFNYRREQSARKADYHLTVNAGMNSIDNAITDSSYYDNSGRRTTYLINMSGRRVYSGGLNARTSIKLKNNKVLQFSYAFNISNTTSPNYVDAIYTVSKANNIRNNIGVFYTLGDYGTIDLSQTISTNSSVQTGNNLRSLKAVNYITNANINLNPIKDLTISNSIDYVKNSTTGQSSTLWNAFVTYRFLSTKQAEVKFSAMDILKQNKNIVTTAGVNNLSTTVSNGLRQFFMVTLSYYPRRFGGGRSRGVRVEGGSELRERRPEMRRPEPSRSSNIRRR</sequence>
<feature type="chain" id="PRO_5046748239" description="Outer membrane protein beta-barrel domain-containing protein" evidence="2">
    <location>
        <begin position="21"/>
        <end position="974"/>
    </location>
</feature>
<feature type="signal peptide" evidence="2">
    <location>
        <begin position="1"/>
        <end position="20"/>
    </location>
</feature>
<organism evidence="3 4">
    <name type="scientific">Niabella digestorum</name>
    <dbReference type="NCBI Taxonomy" id="3117701"/>
    <lineage>
        <taxon>Bacteria</taxon>
        <taxon>Pseudomonadati</taxon>
        <taxon>Bacteroidota</taxon>
        <taxon>Chitinophagia</taxon>
        <taxon>Chitinophagales</taxon>
        <taxon>Chitinophagaceae</taxon>
        <taxon>Niabella</taxon>
    </lineage>
</organism>
<keyword evidence="2" id="KW-0732">Signal</keyword>
<proteinExistence type="predicted"/>
<evidence type="ECO:0008006" key="5">
    <source>
        <dbReference type="Google" id="ProtNLM"/>
    </source>
</evidence>
<feature type="region of interest" description="Disordered" evidence="1">
    <location>
        <begin position="941"/>
        <end position="974"/>
    </location>
</feature>
<reference evidence="3 4" key="1">
    <citation type="submission" date="2024-01" db="EMBL/GenBank/DDBJ databases">
        <title>Niabella digestum sp. nov., isolated from waste digestion system.</title>
        <authorList>
            <person name="Zhang L."/>
        </authorList>
    </citation>
    <scope>NUCLEOTIDE SEQUENCE [LARGE SCALE GENOMIC DNA]</scope>
    <source>
        <strain evidence="3 4">A18</strain>
    </source>
</reference>
<evidence type="ECO:0000256" key="2">
    <source>
        <dbReference type="SAM" id="SignalP"/>
    </source>
</evidence>
<accession>A0ABU7RCU4</accession>
<dbReference type="Proteomes" id="UP001357452">
    <property type="component" value="Unassembled WGS sequence"/>
</dbReference>
<protein>
    <recommendedName>
        <fullName evidence="5">Outer membrane protein beta-barrel domain-containing protein</fullName>
    </recommendedName>
</protein>
<evidence type="ECO:0000313" key="4">
    <source>
        <dbReference type="Proteomes" id="UP001357452"/>
    </source>
</evidence>
<name>A0ABU7RCU4_9BACT</name>
<dbReference type="InterPro" id="IPR008969">
    <property type="entry name" value="CarboxyPept-like_regulatory"/>
</dbReference>
<feature type="compositionally biased region" description="Low complexity" evidence="1">
    <location>
        <begin position="429"/>
        <end position="450"/>
    </location>
</feature>
<comment type="caution">
    <text evidence="3">The sequence shown here is derived from an EMBL/GenBank/DDBJ whole genome shotgun (WGS) entry which is preliminary data.</text>
</comment>
<gene>
    <name evidence="3" type="ORF">V2H41_00785</name>
</gene>
<dbReference type="RefSeq" id="WP_330973204.1">
    <property type="nucleotide sequence ID" value="NZ_JAZGLY010000001.1"/>
</dbReference>
<feature type="compositionally biased region" description="Basic and acidic residues" evidence="1">
    <location>
        <begin position="945"/>
        <end position="965"/>
    </location>
</feature>
<feature type="compositionally biased region" description="Polar residues" evidence="1">
    <location>
        <begin position="351"/>
        <end position="368"/>
    </location>
</feature>